<keyword evidence="4" id="KW-0411">Iron-sulfur</keyword>
<dbReference type="PANTHER" id="PTHR43177:SF3">
    <property type="entry name" value="PROTEIN NRFC HOMOLOG"/>
    <property type="match status" value="1"/>
</dbReference>
<evidence type="ECO:0000256" key="3">
    <source>
        <dbReference type="ARBA" id="ARBA00023004"/>
    </source>
</evidence>
<reference evidence="6" key="1">
    <citation type="journal article" date="2015" name="Nature">
        <title>Complex archaea that bridge the gap between prokaryotes and eukaryotes.</title>
        <authorList>
            <person name="Spang A."/>
            <person name="Saw J.H."/>
            <person name="Jorgensen S.L."/>
            <person name="Zaremba-Niedzwiedzka K."/>
            <person name="Martijn J."/>
            <person name="Lind A.E."/>
            <person name="van Eijk R."/>
            <person name="Schleper C."/>
            <person name="Guy L."/>
            <person name="Ettema T.J."/>
        </authorList>
    </citation>
    <scope>NUCLEOTIDE SEQUENCE</scope>
</reference>
<dbReference type="CDD" id="cd10550">
    <property type="entry name" value="DMSOR_beta_like"/>
    <property type="match status" value="1"/>
</dbReference>
<dbReference type="InterPro" id="IPR017896">
    <property type="entry name" value="4Fe4S_Fe-S-bd"/>
</dbReference>
<dbReference type="AlphaFoldDB" id="A0A0F9TA56"/>
<dbReference type="GO" id="GO:0051539">
    <property type="term" value="F:4 iron, 4 sulfur cluster binding"/>
    <property type="evidence" value="ECO:0007669"/>
    <property type="project" value="UniProtKB-KW"/>
</dbReference>
<dbReference type="SUPFAM" id="SSF54862">
    <property type="entry name" value="4Fe-4S ferredoxins"/>
    <property type="match status" value="1"/>
</dbReference>
<name>A0A0F9TA56_9ZZZZ</name>
<evidence type="ECO:0000259" key="5">
    <source>
        <dbReference type="PROSITE" id="PS51379"/>
    </source>
</evidence>
<feature type="domain" description="4Fe-4S ferredoxin-type" evidence="5">
    <location>
        <begin position="64"/>
        <end position="96"/>
    </location>
</feature>
<evidence type="ECO:0000256" key="2">
    <source>
        <dbReference type="ARBA" id="ARBA00022723"/>
    </source>
</evidence>
<sequence>MSRTTKKKRGGVVHQFILVDPNLCTGCEILNLFDRGRNTCESVCSFVHDGEFNPINTRIHRVRIEPILNVALACQKCDDAPCVRACPEKALEQNKETGSIIVDDDKCNGCAFCIRACDFGVLNLHIISQKALICDLCDTMKEDYINPERGETYPACIDFCPKEAISLKDVEQIGEEKRIDAVKRLFGEILKETEG</sequence>
<proteinExistence type="predicted"/>
<dbReference type="InterPro" id="IPR050954">
    <property type="entry name" value="ET_IronSulfur_Cluster-Binding"/>
</dbReference>
<dbReference type="GO" id="GO:0046872">
    <property type="term" value="F:metal ion binding"/>
    <property type="evidence" value="ECO:0007669"/>
    <property type="project" value="UniProtKB-KW"/>
</dbReference>
<dbReference type="EMBL" id="LAZR01001364">
    <property type="protein sequence ID" value="KKN45831.1"/>
    <property type="molecule type" value="Genomic_DNA"/>
</dbReference>
<evidence type="ECO:0000256" key="4">
    <source>
        <dbReference type="ARBA" id="ARBA00023014"/>
    </source>
</evidence>
<dbReference type="Pfam" id="PF13247">
    <property type="entry name" value="Fer4_11"/>
    <property type="match status" value="1"/>
</dbReference>
<accession>A0A0F9TA56</accession>
<keyword evidence="1" id="KW-0004">4Fe-4S</keyword>
<dbReference type="PROSITE" id="PS51379">
    <property type="entry name" value="4FE4S_FER_2"/>
    <property type="match status" value="2"/>
</dbReference>
<dbReference type="PANTHER" id="PTHR43177">
    <property type="entry name" value="PROTEIN NRFC"/>
    <property type="match status" value="1"/>
</dbReference>
<dbReference type="Gene3D" id="3.30.70.20">
    <property type="match status" value="2"/>
</dbReference>
<keyword evidence="2" id="KW-0479">Metal-binding</keyword>
<protein>
    <recommendedName>
        <fullName evidence="5">4Fe-4S ferredoxin-type domain-containing protein</fullName>
    </recommendedName>
</protein>
<feature type="domain" description="4Fe-4S ferredoxin-type" evidence="5">
    <location>
        <begin position="98"/>
        <end position="127"/>
    </location>
</feature>
<organism evidence="6">
    <name type="scientific">marine sediment metagenome</name>
    <dbReference type="NCBI Taxonomy" id="412755"/>
    <lineage>
        <taxon>unclassified sequences</taxon>
        <taxon>metagenomes</taxon>
        <taxon>ecological metagenomes</taxon>
    </lineage>
</organism>
<keyword evidence="3" id="KW-0408">Iron</keyword>
<comment type="caution">
    <text evidence="6">The sequence shown here is derived from an EMBL/GenBank/DDBJ whole genome shotgun (WGS) entry which is preliminary data.</text>
</comment>
<evidence type="ECO:0000313" key="6">
    <source>
        <dbReference type="EMBL" id="KKN45831.1"/>
    </source>
</evidence>
<evidence type="ECO:0000256" key="1">
    <source>
        <dbReference type="ARBA" id="ARBA00022485"/>
    </source>
</evidence>
<gene>
    <name evidence="6" type="ORF">LCGC14_0679150</name>
</gene>